<protein>
    <recommendedName>
        <fullName evidence="2">DUF559 domain-containing protein</fullName>
    </recommendedName>
</protein>
<proteinExistence type="predicted"/>
<dbReference type="InterPro" id="IPR007569">
    <property type="entry name" value="DUF559"/>
</dbReference>
<evidence type="ECO:0000256" key="1">
    <source>
        <dbReference type="SAM" id="Coils"/>
    </source>
</evidence>
<dbReference type="RefSeq" id="WP_218154528.1">
    <property type="nucleotide sequence ID" value="NZ_FPBL01000001.1"/>
</dbReference>
<feature type="coiled-coil region" evidence="1">
    <location>
        <begin position="136"/>
        <end position="221"/>
    </location>
</feature>
<accession>A0A1I7FAK6</accession>
<organism evidence="3 4">
    <name type="scientific">Nitrosomonas eutropha</name>
    <dbReference type="NCBI Taxonomy" id="916"/>
    <lineage>
        <taxon>Bacteria</taxon>
        <taxon>Pseudomonadati</taxon>
        <taxon>Pseudomonadota</taxon>
        <taxon>Betaproteobacteria</taxon>
        <taxon>Nitrosomonadales</taxon>
        <taxon>Nitrosomonadaceae</taxon>
        <taxon>Nitrosomonas</taxon>
    </lineage>
</organism>
<gene>
    <name evidence="3" type="ORF">SAMN05216339_101376</name>
</gene>
<reference evidence="3 4" key="1">
    <citation type="submission" date="2016-10" db="EMBL/GenBank/DDBJ databases">
        <authorList>
            <person name="de Groot N.N."/>
        </authorList>
    </citation>
    <scope>NUCLEOTIDE SEQUENCE [LARGE SCALE GENOMIC DNA]</scope>
    <source>
        <strain evidence="3 4">Nm24</strain>
    </source>
</reference>
<evidence type="ECO:0000259" key="2">
    <source>
        <dbReference type="Pfam" id="PF04480"/>
    </source>
</evidence>
<dbReference type="EMBL" id="FPBL01000001">
    <property type="protein sequence ID" value="SFU33177.1"/>
    <property type="molecule type" value="Genomic_DNA"/>
</dbReference>
<feature type="domain" description="DUF559" evidence="2">
    <location>
        <begin position="40"/>
        <end position="123"/>
    </location>
</feature>
<sequence>MSPQDWLKNNLDKLGSSFEEMFFRNVLSRITFDFGSLIAQFKFKDSDGKTRYCDFVYQEGSAIRIAIEVDGYDKRGTGTGMSKSDFVDWQRRQAALTSQGWFVLRFANTDVRDAPERCKQHIDLLLRSERQKSNYQTHIENSIRDLKNQLSQTQAQAQRSKASEEDHQRLIKQIDTLQHQLQLAQQEKPLTEDEETLLQRLNESQKQLQEISRENNIMKTTIWALTTLVAVTILALVFKPNTNETIKTVASVSDRPAQPEKQLTEYIAQPVLTPASTEMTSAGNVQQSEPKIESSWKKDTFDQGGLVLVGNIQHRLPEKRPGSSCQNPLSWEQAASKIGKNAAIKGNIINITYRNDVRGKPTWIEVGGSRSKEKSITLIIWGNNRLTFESTLAELEKYDVVCAEGLVNDYKGKPQIKLSSLDQLYIYDNELDYHWEKHQSE</sequence>
<dbReference type="Proteomes" id="UP000183926">
    <property type="component" value="Unassembled WGS sequence"/>
</dbReference>
<dbReference type="Pfam" id="PF04480">
    <property type="entry name" value="DUF559"/>
    <property type="match status" value="1"/>
</dbReference>
<dbReference type="AlphaFoldDB" id="A0A1I7FAK6"/>
<keyword evidence="1" id="KW-0175">Coiled coil</keyword>
<evidence type="ECO:0000313" key="3">
    <source>
        <dbReference type="EMBL" id="SFU33177.1"/>
    </source>
</evidence>
<dbReference type="Gene3D" id="3.40.960.10">
    <property type="entry name" value="VSR Endonuclease"/>
    <property type="match status" value="1"/>
</dbReference>
<evidence type="ECO:0000313" key="4">
    <source>
        <dbReference type="Proteomes" id="UP000183926"/>
    </source>
</evidence>
<name>A0A1I7FAK6_9PROT</name>